<organism evidence="2 3">
    <name type="scientific">Lates japonicus</name>
    <name type="common">Japanese lates</name>
    <dbReference type="NCBI Taxonomy" id="270547"/>
    <lineage>
        <taxon>Eukaryota</taxon>
        <taxon>Metazoa</taxon>
        <taxon>Chordata</taxon>
        <taxon>Craniata</taxon>
        <taxon>Vertebrata</taxon>
        <taxon>Euteleostomi</taxon>
        <taxon>Actinopterygii</taxon>
        <taxon>Neopterygii</taxon>
        <taxon>Teleostei</taxon>
        <taxon>Neoteleostei</taxon>
        <taxon>Acanthomorphata</taxon>
        <taxon>Carangaria</taxon>
        <taxon>Carangaria incertae sedis</taxon>
        <taxon>Centropomidae</taxon>
        <taxon>Lates</taxon>
    </lineage>
</organism>
<feature type="chain" id="PRO_5042124645" evidence="1">
    <location>
        <begin position="24"/>
        <end position="200"/>
    </location>
</feature>
<evidence type="ECO:0000256" key="1">
    <source>
        <dbReference type="SAM" id="SignalP"/>
    </source>
</evidence>
<dbReference type="AlphaFoldDB" id="A0AAD3NIA7"/>
<gene>
    <name evidence="2" type="ORF">AKAME5_002372200</name>
</gene>
<name>A0AAD3NIA7_LATJO</name>
<dbReference type="GO" id="GO:0019834">
    <property type="term" value="F:phospholipase A2 inhibitor activity"/>
    <property type="evidence" value="ECO:0007669"/>
    <property type="project" value="UniProtKB-KW"/>
</dbReference>
<dbReference type="Proteomes" id="UP001279410">
    <property type="component" value="Unassembled WGS sequence"/>
</dbReference>
<dbReference type="EMBL" id="BRZM01001015">
    <property type="protein sequence ID" value="GLD72397.1"/>
    <property type="molecule type" value="Genomic_DNA"/>
</dbReference>
<accession>A0AAD3NIA7</accession>
<protein>
    <submittedName>
        <fullName evidence="2">Phospholipase A2 inhibitor and Ly6/PLAUR domain-containing protein-like protein</fullName>
    </submittedName>
</protein>
<keyword evidence="3" id="KW-1185">Reference proteome</keyword>
<reference evidence="2" key="1">
    <citation type="submission" date="2022-08" db="EMBL/GenBank/DDBJ databases">
        <title>Genome sequencing of akame (Lates japonicus).</title>
        <authorList>
            <person name="Hashiguchi Y."/>
            <person name="Takahashi H."/>
        </authorList>
    </citation>
    <scope>NUCLEOTIDE SEQUENCE</scope>
    <source>
        <strain evidence="2">Kochi</strain>
    </source>
</reference>
<sequence>MMKLLLSLTLTWVFSSTVPSSQSLNGLQCHFYNPITSQFDSPLYCMGAEDRCFQATVTDGTNTAPAFGCASQSICLAGTSLNNLPFMLLPQQPPPPKNNFCTNNYNCCPNYLTQPNHNCCPNNHHHPINYNCCPDNHNCFTNYYNCNLNNHSYCPNNHHHPINHNCFTNYYNCNPNNHHHPINHNCCTNNYNCSLNNHNC</sequence>
<comment type="caution">
    <text evidence="2">The sequence shown here is derived from an EMBL/GenBank/DDBJ whole genome shotgun (WGS) entry which is preliminary data.</text>
</comment>
<keyword evidence="1" id="KW-0732">Signal</keyword>
<feature type="signal peptide" evidence="1">
    <location>
        <begin position="1"/>
        <end position="23"/>
    </location>
</feature>
<proteinExistence type="predicted"/>
<keyword evidence="2" id="KW-0593">Phospholipase A2 inhibitor</keyword>
<evidence type="ECO:0000313" key="2">
    <source>
        <dbReference type="EMBL" id="GLD72397.1"/>
    </source>
</evidence>
<evidence type="ECO:0000313" key="3">
    <source>
        <dbReference type="Proteomes" id="UP001279410"/>
    </source>
</evidence>